<evidence type="ECO:0000313" key="3">
    <source>
        <dbReference type="Proteomes" id="UP001153269"/>
    </source>
</evidence>
<name>A0A9N7YKS8_PLEPL</name>
<feature type="compositionally biased region" description="Basic residues" evidence="1">
    <location>
        <begin position="149"/>
        <end position="166"/>
    </location>
</feature>
<reference evidence="2" key="1">
    <citation type="submission" date="2020-03" db="EMBL/GenBank/DDBJ databases">
        <authorList>
            <person name="Weist P."/>
        </authorList>
    </citation>
    <scope>NUCLEOTIDE SEQUENCE</scope>
</reference>
<feature type="compositionally biased region" description="Basic and acidic residues" evidence="1">
    <location>
        <begin position="205"/>
        <end position="214"/>
    </location>
</feature>
<organism evidence="2 3">
    <name type="scientific">Pleuronectes platessa</name>
    <name type="common">European plaice</name>
    <dbReference type="NCBI Taxonomy" id="8262"/>
    <lineage>
        <taxon>Eukaryota</taxon>
        <taxon>Metazoa</taxon>
        <taxon>Chordata</taxon>
        <taxon>Craniata</taxon>
        <taxon>Vertebrata</taxon>
        <taxon>Euteleostomi</taxon>
        <taxon>Actinopterygii</taxon>
        <taxon>Neopterygii</taxon>
        <taxon>Teleostei</taxon>
        <taxon>Neoteleostei</taxon>
        <taxon>Acanthomorphata</taxon>
        <taxon>Carangaria</taxon>
        <taxon>Pleuronectiformes</taxon>
        <taxon>Pleuronectoidei</taxon>
        <taxon>Pleuronectidae</taxon>
        <taxon>Pleuronectes</taxon>
    </lineage>
</organism>
<comment type="caution">
    <text evidence="2">The sequence shown here is derived from an EMBL/GenBank/DDBJ whole genome shotgun (WGS) entry which is preliminary data.</text>
</comment>
<feature type="region of interest" description="Disordered" evidence="1">
    <location>
        <begin position="1"/>
        <end position="273"/>
    </location>
</feature>
<feature type="compositionally biased region" description="Basic and acidic residues" evidence="1">
    <location>
        <begin position="186"/>
        <end position="198"/>
    </location>
</feature>
<gene>
    <name evidence="2" type="ORF">PLEPLA_LOCUS23276</name>
</gene>
<dbReference type="AlphaFoldDB" id="A0A9N7YKS8"/>
<dbReference type="EMBL" id="CADEAL010001744">
    <property type="protein sequence ID" value="CAB1435184.1"/>
    <property type="molecule type" value="Genomic_DNA"/>
</dbReference>
<accession>A0A9N7YKS8</accession>
<sequence length="273" mass="30509">MKQFVRHWEDIHLKEGRIPDGPPKKKKEPRRAEEGKRGGHPGNAQKVSGDGTRPLRGPGTRFSGGRPEAGQGTKHRQLLRKGGPEAGQGQSSEARWGRRREGRSGQSSEAREAGAVAAQRQSTRAPWTTVRPVRSQAREFGAGGPPRRPVARQRRQALRPQPRTRGRNWSWHRENLRRRNQNSWRLRRDPRDTDRDRTGQCSEHSTPRQRETTSRKPPRWAGTGAGSASGDHDAENTGDVRLGTTASGSRDRPPRRHASGDGFAVLDARCENL</sequence>
<proteinExistence type="predicted"/>
<protein>
    <submittedName>
        <fullName evidence="2">Uncharacterized protein</fullName>
    </submittedName>
</protein>
<dbReference type="Proteomes" id="UP001153269">
    <property type="component" value="Unassembled WGS sequence"/>
</dbReference>
<evidence type="ECO:0000313" key="2">
    <source>
        <dbReference type="EMBL" id="CAB1435184.1"/>
    </source>
</evidence>
<keyword evidence="3" id="KW-1185">Reference proteome</keyword>
<evidence type="ECO:0000256" key="1">
    <source>
        <dbReference type="SAM" id="MobiDB-lite"/>
    </source>
</evidence>
<feature type="compositionally biased region" description="Basic and acidic residues" evidence="1">
    <location>
        <begin position="1"/>
        <end position="18"/>
    </location>
</feature>